<keyword evidence="3" id="KW-0479">Metal-binding</keyword>
<dbReference type="InterPro" id="IPR044831">
    <property type="entry name" value="Ccp1-like"/>
</dbReference>
<keyword evidence="9" id="KW-1185">Reference proteome</keyword>
<dbReference type="GO" id="GO:0042744">
    <property type="term" value="P:hydrogen peroxide catabolic process"/>
    <property type="evidence" value="ECO:0007669"/>
    <property type="project" value="TreeGrafter"/>
</dbReference>
<dbReference type="GO" id="GO:0004601">
    <property type="term" value="F:peroxidase activity"/>
    <property type="evidence" value="ECO:0007669"/>
    <property type="project" value="UniProtKB-KW"/>
</dbReference>
<evidence type="ECO:0000256" key="4">
    <source>
        <dbReference type="ARBA" id="ARBA00023002"/>
    </source>
</evidence>
<evidence type="ECO:0000256" key="3">
    <source>
        <dbReference type="ARBA" id="ARBA00022723"/>
    </source>
</evidence>
<keyword evidence="2" id="KW-0349">Heme</keyword>
<evidence type="ECO:0000256" key="5">
    <source>
        <dbReference type="ARBA" id="ARBA00023004"/>
    </source>
</evidence>
<dbReference type="AlphaFoldDB" id="A0A7M5UZ13"/>
<dbReference type="InterPro" id="IPR019793">
    <property type="entry name" value="Peroxidases_heam-ligand_BS"/>
</dbReference>
<dbReference type="OrthoDB" id="9988801at2759"/>
<accession>A0A7M5UZ13</accession>
<dbReference type="Pfam" id="PF00141">
    <property type="entry name" value="peroxidase"/>
    <property type="match status" value="1"/>
</dbReference>
<evidence type="ECO:0000256" key="6">
    <source>
        <dbReference type="RuleBase" id="RU004241"/>
    </source>
</evidence>
<proteinExistence type="inferred from homology"/>
<dbReference type="GO" id="GO:0000302">
    <property type="term" value="P:response to reactive oxygen species"/>
    <property type="evidence" value="ECO:0007669"/>
    <property type="project" value="TreeGrafter"/>
</dbReference>
<dbReference type="PROSITE" id="PS00435">
    <property type="entry name" value="PEROXIDASE_1"/>
    <property type="match status" value="1"/>
</dbReference>
<name>A0A7M5UZ13_9CNID</name>
<evidence type="ECO:0000313" key="8">
    <source>
        <dbReference type="EnsemblMetazoa" id="CLYHEMP006711.1"/>
    </source>
</evidence>
<dbReference type="Gene3D" id="1.10.420.10">
    <property type="entry name" value="Peroxidase, domain 2"/>
    <property type="match status" value="1"/>
</dbReference>
<dbReference type="PANTHER" id="PTHR31356">
    <property type="entry name" value="THYLAKOID LUMENAL 29 KDA PROTEIN, CHLOROPLASTIC-RELATED"/>
    <property type="match status" value="1"/>
</dbReference>
<evidence type="ECO:0000256" key="2">
    <source>
        <dbReference type="ARBA" id="ARBA00022617"/>
    </source>
</evidence>
<comment type="similarity">
    <text evidence="6">Belongs to the peroxidase family.</text>
</comment>
<dbReference type="InterPro" id="IPR010255">
    <property type="entry name" value="Haem_peroxidase_sf"/>
</dbReference>
<dbReference type="SUPFAM" id="SSF48113">
    <property type="entry name" value="Heme-dependent peroxidases"/>
    <property type="match status" value="1"/>
</dbReference>
<reference evidence="8" key="1">
    <citation type="submission" date="2021-01" db="UniProtKB">
        <authorList>
            <consortium name="EnsemblMetazoa"/>
        </authorList>
    </citation>
    <scope>IDENTIFICATION</scope>
</reference>
<dbReference type="InterPro" id="IPR002016">
    <property type="entry name" value="Haem_peroxidase"/>
</dbReference>
<evidence type="ECO:0000259" key="7">
    <source>
        <dbReference type="PROSITE" id="PS50873"/>
    </source>
</evidence>
<evidence type="ECO:0000313" key="9">
    <source>
        <dbReference type="Proteomes" id="UP000594262"/>
    </source>
</evidence>
<dbReference type="PANTHER" id="PTHR31356:SF36">
    <property type="entry name" value="L-ASCORBATE PEROXIDASE 3"/>
    <property type="match status" value="1"/>
</dbReference>
<protein>
    <recommendedName>
        <fullName evidence="7">Plant heme peroxidase family profile domain-containing protein</fullName>
    </recommendedName>
</protein>
<keyword evidence="5" id="KW-0408">Iron</keyword>
<sequence length="209" mass="23869">PDEDEANENFPDAKWNLNAVEDFFENDGFVFDPADVVAILGAHSLGRAHTSNSGYEGKWLNGFRFRNPNVAHSDVLDNFYYRQINNDGWNQIQLADDGNFQWQQNDIEQPVAPLDAEGFPLNPTRRRDPRQVNMFLNVDMALRWDLGTPNSQNGEVACSTTSTPPTCPDSPRFNLFDRYRRNNGNFINAFEIAFEKMVESKETETLLEA</sequence>
<keyword evidence="4" id="KW-0560">Oxidoreductase</keyword>
<dbReference type="GO" id="GO:0046872">
    <property type="term" value="F:metal ion binding"/>
    <property type="evidence" value="ECO:0007669"/>
    <property type="project" value="UniProtKB-KW"/>
</dbReference>
<dbReference type="GO" id="GO:0034599">
    <property type="term" value="P:cellular response to oxidative stress"/>
    <property type="evidence" value="ECO:0007669"/>
    <property type="project" value="InterPro"/>
</dbReference>
<dbReference type="Proteomes" id="UP000594262">
    <property type="component" value="Unplaced"/>
</dbReference>
<dbReference type="EnsemblMetazoa" id="CLYHEMT006711.1">
    <property type="protein sequence ID" value="CLYHEMP006711.1"/>
    <property type="gene ID" value="CLYHEMG006711"/>
</dbReference>
<feature type="domain" description="Plant heme peroxidase family profile" evidence="7">
    <location>
        <begin position="1"/>
        <end position="197"/>
    </location>
</feature>
<organism evidence="8 9">
    <name type="scientific">Clytia hemisphaerica</name>
    <dbReference type="NCBI Taxonomy" id="252671"/>
    <lineage>
        <taxon>Eukaryota</taxon>
        <taxon>Metazoa</taxon>
        <taxon>Cnidaria</taxon>
        <taxon>Hydrozoa</taxon>
        <taxon>Hydroidolina</taxon>
        <taxon>Leptothecata</taxon>
        <taxon>Obeliida</taxon>
        <taxon>Clytiidae</taxon>
        <taxon>Clytia</taxon>
    </lineage>
</organism>
<keyword evidence="1" id="KW-0575">Peroxidase</keyword>
<dbReference type="PROSITE" id="PS50873">
    <property type="entry name" value="PEROXIDASE_4"/>
    <property type="match status" value="1"/>
</dbReference>
<evidence type="ECO:0000256" key="1">
    <source>
        <dbReference type="ARBA" id="ARBA00022559"/>
    </source>
</evidence>
<dbReference type="GO" id="GO:0020037">
    <property type="term" value="F:heme binding"/>
    <property type="evidence" value="ECO:0007669"/>
    <property type="project" value="InterPro"/>
</dbReference>